<evidence type="ECO:0000259" key="8">
    <source>
        <dbReference type="Pfam" id="PF01850"/>
    </source>
</evidence>
<evidence type="ECO:0000313" key="10">
    <source>
        <dbReference type="Proteomes" id="UP000602745"/>
    </source>
</evidence>
<dbReference type="Proteomes" id="UP000602745">
    <property type="component" value="Unassembled WGS sequence"/>
</dbReference>
<keyword evidence="9" id="KW-0238">DNA-binding</keyword>
<dbReference type="GO" id="GO:0046872">
    <property type="term" value="F:metal ion binding"/>
    <property type="evidence" value="ECO:0007669"/>
    <property type="project" value="UniProtKB-KW"/>
</dbReference>
<comment type="caution">
    <text evidence="9">The sequence shown here is derived from an EMBL/GenBank/DDBJ whole genome shotgun (WGS) entry which is preliminary data.</text>
</comment>
<evidence type="ECO:0000256" key="2">
    <source>
        <dbReference type="ARBA" id="ARBA00022649"/>
    </source>
</evidence>
<keyword evidence="3" id="KW-0540">Nuclease</keyword>
<proteinExistence type="inferred from homology"/>
<dbReference type="RefSeq" id="WP_188410204.1">
    <property type="nucleotide sequence ID" value="NZ_BMCP01000002.1"/>
</dbReference>
<feature type="domain" description="PIN" evidence="8">
    <location>
        <begin position="4"/>
        <end position="120"/>
    </location>
</feature>
<reference evidence="9" key="1">
    <citation type="journal article" date="2014" name="Int. J. Syst. Evol. Microbiol.">
        <title>Complete genome sequence of Corynebacterium casei LMG S-19264T (=DSM 44701T), isolated from a smear-ripened cheese.</title>
        <authorList>
            <consortium name="US DOE Joint Genome Institute (JGI-PGF)"/>
            <person name="Walter F."/>
            <person name="Albersmeier A."/>
            <person name="Kalinowski J."/>
            <person name="Ruckert C."/>
        </authorList>
    </citation>
    <scope>NUCLEOTIDE SEQUENCE</scope>
    <source>
        <strain evidence="9">CCM 7684</strain>
    </source>
</reference>
<dbReference type="PANTHER" id="PTHR33653:SF1">
    <property type="entry name" value="RIBONUCLEASE VAPC2"/>
    <property type="match status" value="1"/>
</dbReference>
<keyword evidence="5" id="KW-0378">Hydrolase</keyword>
<protein>
    <submittedName>
        <fullName evidence="9">DNA-binding protein</fullName>
    </submittedName>
</protein>
<dbReference type="Pfam" id="PF01850">
    <property type="entry name" value="PIN"/>
    <property type="match status" value="1"/>
</dbReference>
<dbReference type="InterPro" id="IPR029060">
    <property type="entry name" value="PIN-like_dom_sf"/>
</dbReference>
<dbReference type="PANTHER" id="PTHR33653">
    <property type="entry name" value="RIBONUCLEASE VAPC2"/>
    <property type="match status" value="1"/>
</dbReference>
<dbReference type="SUPFAM" id="SSF88723">
    <property type="entry name" value="PIN domain-like"/>
    <property type="match status" value="1"/>
</dbReference>
<organism evidence="9 10">
    <name type="scientific">Agaricicola taiwanensis</name>
    <dbReference type="NCBI Taxonomy" id="591372"/>
    <lineage>
        <taxon>Bacteria</taxon>
        <taxon>Pseudomonadati</taxon>
        <taxon>Pseudomonadota</taxon>
        <taxon>Alphaproteobacteria</taxon>
        <taxon>Rhodobacterales</taxon>
        <taxon>Paracoccaceae</taxon>
        <taxon>Agaricicola</taxon>
    </lineage>
</organism>
<evidence type="ECO:0000256" key="1">
    <source>
        <dbReference type="ARBA" id="ARBA00001946"/>
    </source>
</evidence>
<name>A0A8J2YK55_9RHOB</name>
<dbReference type="InterPro" id="IPR050556">
    <property type="entry name" value="Type_II_TA_system_RNase"/>
</dbReference>
<evidence type="ECO:0000256" key="7">
    <source>
        <dbReference type="ARBA" id="ARBA00038093"/>
    </source>
</evidence>
<keyword evidence="10" id="KW-1185">Reference proteome</keyword>
<dbReference type="GO" id="GO:0003677">
    <property type="term" value="F:DNA binding"/>
    <property type="evidence" value="ECO:0007669"/>
    <property type="project" value="UniProtKB-KW"/>
</dbReference>
<accession>A0A8J2YK55</accession>
<dbReference type="Gene3D" id="3.40.50.1010">
    <property type="entry name" value="5'-nuclease"/>
    <property type="match status" value="1"/>
</dbReference>
<evidence type="ECO:0000256" key="3">
    <source>
        <dbReference type="ARBA" id="ARBA00022722"/>
    </source>
</evidence>
<evidence type="ECO:0000313" key="9">
    <source>
        <dbReference type="EMBL" id="GGE48090.1"/>
    </source>
</evidence>
<evidence type="ECO:0000256" key="4">
    <source>
        <dbReference type="ARBA" id="ARBA00022723"/>
    </source>
</evidence>
<dbReference type="EMBL" id="BMCP01000002">
    <property type="protein sequence ID" value="GGE48090.1"/>
    <property type="molecule type" value="Genomic_DNA"/>
</dbReference>
<keyword evidence="6" id="KW-0460">Magnesium</keyword>
<keyword evidence="4" id="KW-0479">Metal-binding</keyword>
<evidence type="ECO:0000256" key="6">
    <source>
        <dbReference type="ARBA" id="ARBA00022842"/>
    </source>
</evidence>
<dbReference type="GO" id="GO:0016787">
    <property type="term" value="F:hydrolase activity"/>
    <property type="evidence" value="ECO:0007669"/>
    <property type="project" value="UniProtKB-KW"/>
</dbReference>
<dbReference type="AlphaFoldDB" id="A0A8J2YK55"/>
<dbReference type="GO" id="GO:0004518">
    <property type="term" value="F:nuclease activity"/>
    <property type="evidence" value="ECO:0007669"/>
    <property type="project" value="UniProtKB-KW"/>
</dbReference>
<gene>
    <name evidence="9" type="ORF">GCM10007276_26660</name>
</gene>
<reference evidence="9" key="2">
    <citation type="submission" date="2020-09" db="EMBL/GenBank/DDBJ databases">
        <authorList>
            <person name="Sun Q."/>
            <person name="Sedlacek I."/>
        </authorList>
    </citation>
    <scope>NUCLEOTIDE SEQUENCE</scope>
    <source>
        <strain evidence="9">CCM 7684</strain>
    </source>
</reference>
<keyword evidence="2" id="KW-1277">Toxin-antitoxin system</keyword>
<evidence type="ECO:0000256" key="5">
    <source>
        <dbReference type="ARBA" id="ARBA00022801"/>
    </source>
</evidence>
<comment type="cofactor">
    <cofactor evidence="1">
        <name>Mg(2+)</name>
        <dbReference type="ChEBI" id="CHEBI:18420"/>
    </cofactor>
</comment>
<comment type="similarity">
    <text evidence="7">Belongs to the PINc/VapC protein family.</text>
</comment>
<sequence length="156" mass="17115">MTTFLDSSILISLIKAAESNHQWAVDQFNIRKQQGPVIISDVVYSEISVTFRDVAEVNHALGVLGVERYPGSDEALVGAGRAYLKYKGVNRGPKNSLLPDFFIGAEASQEKAPLMTNNQKDFLKYFPDLELIVPPTTATNFSKSFIPLGPAEGPKE</sequence>
<dbReference type="InterPro" id="IPR002716">
    <property type="entry name" value="PIN_dom"/>
</dbReference>